<keyword evidence="3" id="KW-0963">Cytoplasm</keyword>
<dbReference type="RefSeq" id="XP_022252091.1">
    <property type="nucleotide sequence ID" value="XM_022396383.1"/>
</dbReference>
<dbReference type="Gene3D" id="2.30.29.30">
    <property type="entry name" value="Pleckstrin-homology domain (PH domain)/Phosphotyrosine-binding domain (PTB)"/>
    <property type="match status" value="1"/>
</dbReference>
<dbReference type="PROSITE" id="PS00741">
    <property type="entry name" value="DH_1"/>
    <property type="match status" value="1"/>
</dbReference>
<evidence type="ECO:0000256" key="6">
    <source>
        <dbReference type="SAM" id="MobiDB-lite"/>
    </source>
</evidence>
<organism evidence="10 11">
    <name type="scientific">Limulus polyphemus</name>
    <name type="common">Atlantic horseshoe crab</name>
    <dbReference type="NCBI Taxonomy" id="6850"/>
    <lineage>
        <taxon>Eukaryota</taxon>
        <taxon>Metazoa</taxon>
        <taxon>Ecdysozoa</taxon>
        <taxon>Arthropoda</taxon>
        <taxon>Chelicerata</taxon>
        <taxon>Merostomata</taxon>
        <taxon>Xiphosura</taxon>
        <taxon>Limulidae</taxon>
        <taxon>Limulus</taxon>
    </lineage>
</organism>
<feature type="region of interest" description="Disordered" evidence="6">
    <location>
        <begin position="248"/>
        <end position="312"/>
    </location>
</feature>
<evidence type="ECO:0000256" key="5">
    <source>
        <dbReference type="PROSITE-ProRule" id="PRU00192"/>
    </source>
</evidence>
<dbReference type="Pfam" id="PF22697">
    <property type="entry name" value="SOS1_NGEF_PH"/>
    <property type="match status" value="1"/>
</dbReference>
<name>A0ABM1T885_LIMPO</name>
<evidence type="ECO:0000259" key="7">
    <source>
        <dbReference type="PROSITE" id="PS50002"/>
    </source>
</evidence>
<dbReference type="SMART" id="SM00325">
    <property type="entry name" value="RhoGEF"/>
    <property type="match status" value="1"/>
</dbReference>
<dbReference type="InterPro" id="IPR001331">
    <property type="entry name" value="GDS_CDC24_CS"/>
</dbReference>
<evidence type="ECO:0000256" key="2">
    <source>
        <dbReference type="ARBA" id="ARBA00022443"/>
    </source>
</evidence>
<evidence type="ECO:0000256" key="3">
    <source>
        <dbReference type="ARBA" id="ARBA00022490"/>
    </source>
</evidence>
<dbReference type="InterPro" id="IPR035899">
    <property type="entry name" value="DBL_dom_sf"/>
</dbReference>
<gene>
    <name evidence="11" type="primary">LOC106468080</name>
</gene>
<dbReference type="InterPro" id="IPR000219">
    <property type="entry name" value="DH_dom"/>
</dbReference>
<feature type="compositionally biased region" description="Basic residues" evidence="6">
    <location>
        <begin position="250"/>
        <end position="260"/>
    </location>
</feature>
<feature type="region of interest" description="Disordered" evidence="6">
    <location>
        <begin position="938"/>
        <end position="960"/>
    </location>
</feature>
<evidence type="ECO:0000256" key="4">
    <source>
        <dbReference type="ARBA" id="ARBA00022658"/>
    </source>
</evidence>
<dbReference type="Pfam" id="PF14604">
    <property type="entry name" value="SH3_9"/>
    <property type="match status" value="1"/>
</dbReference>
<evidence type="ECO:0000259" key="9">
    <source>
        <dbReference type="PROSITE" id="PS50010"/>
    </source>
</evidence>
<dbReference type="Pfam" id="PF00621">
    <property type="entry name" value="RhoGEF"/>
    <property type="match status" value="1"/>
</dbReference>
<dbReference type="InterPro" id="IPR001452">
    <property type="entry name" value="SH3_domain"/>
</dbReference>
<evidence type="ECO:0000313" key="11">
    <source>
        <dbReference type="RefSeq" id="XP_022252091.1"/>
    </source>
</evidence>
<dbReference type="InterPro" id="IPR036028">
    <property type="entry name" value="SH3-like_dom_sf"/>
</dbReference>
<feature type="domain" description="PH" evidence="8">
    <location>
        <begin position="752"/>
        <end position="857"/>
    </location>
</feature>
<dbReference type="InterPro" id="IPR011993">
    <property type="entry name" value="PH-like_dom_sf"/>
</dbReference>
<dbReference type="CDD" id="cd01224">
    <property type="entry name" value="PH_Collybistin_ASEF"/>
    <property type="match status" value="1"/>
</dbReference>
<reference evidence="11" key="1">
    <citation type="submission" date="2025-08" db="UniProtKB">
        <authorList>
            <consortium name="RefSeq"/>
        </authorList>
    </citation>
    <scope>IDENTIFICATION</scope>
    <source>
        <tissue evidence="11">Muscle</tissue>
    </source>
</reference>
<feature type="compositionally biased region" description="Polar residues" evidence="6">
    <location>
        <begin position="279"/>
        <end position="300"/>
    </location>
</feature>
<protein>
    <submittedName>
        <fullName evidence="11">Spermatogenesis-associated protein 13-like</fullName>
    </submittedName>
</protein>
<dbReference type="PROSITE" id="PS50002">
    <property type="entry name" value="SH3"/>
    <property type="match status" value="1"/>
</dbReference>
<dbReference type="CDD" id="cd00160">
    <property type="entry name" value="RhoGEF"/>
    <property type="match status" value="1"/>
</dbReference>
<evidence type="ECO:0000259" key="8">
    <source>
        <dbReference type="PROSITE" id="PS50003"/>
    </source>
</evidence>
<dbReference type="SUPFAM" id="SSF50729">
    <property type="entry name" value="PH domain-like"/>
    <property type="match status" value="1"/>
</dbReference>
<dbReference type="SMART" id="SM00326">
    <property type="entry name" value="SH3"/>
    <property type="match status" value="1"/>
</dbReference>
<keyword evidence="4" id="KW-0344">Guanine-nucleotide releasing factor</keyword>
<dbReference type="CDD" id="cd11828">
    <property type="entry name" value="SH3_ARHGEF9_like"/>
    <property type="match status" value="1"/>
</dbReference>
<feature type="domain" description="DH" evidence="9">
    <location>
        <begin position="537"/>
        <end position="721"/>
    </location>
</feature>
<sequence>MGIESNHTGPDVDSLGTEIANPGQPISNTAPTPGNRRVYRTQLTKNNLISKSERQLKTCSIPQFEAHSSEDVRRGGSSHYRPWSHIYSKAETKQILNSSFNVTDNTSSDKKLSKSSGNFSQLGAANSEKYATAVFNRHSSIRTSSPRSATSDSVLQKFRKTFSLRFQKNKKDTYTTGIYSTNAGKNKSFDESLSRTAFFEESDTDSLSQYVVSGLCFNPESFRKSPQNIGCKNQYEKGGSLVLRSSREKTGRHRHDRHSLRVSSVCCPDSSRQLKPEVSVTQTANSTMLSMPKTPSNSSSDVEEPSQDKDKPVELKILSLKNVQHRWSLEVDHNQILHSPTKASVKRQFSTPHPVKSRPVKAKPQVLRHKPREYLRRSFSQPLDIQRTAEARKTRASSRGLSDREGSFDGSTASSEEAFSDGEGCRVLPVSKTENSIKLLYKGTVTYAEALWDHVTMDPEELGFQAGEVIEVSDSFDKDWWWGSISNRSGWFPATFVRLRVNQEDTLEDCMDKLATGNVATDPRSKISVSLLSKEQVRANVVHEVIGTEKDFVKHLQDVLQGYLRQVYRRPDMFSPARIATIFGNIEEIYKFQRKFLRKLEECIDHNKPHLSLVGNCFLQHKTEFRIYSDYCNNHPLAVSELQELYSDSRYCHFFEACRLLQRMIDISLDGFLLTPVQRICKYPLQLAELLKYTDLDHPDYIPVTCALSAMKEVAQLVNERKRRMECLEQLVEWQQNIDGWEGSDVLDSCSVLIHSGDIIRAFSGWSREYTLFLFDNLLVYCKKDLLKRQNYVYKGRVHLDSCCIFNIEDGKDVHFGVTVKNAWKIYCASRNKWFLFYTKSPEEKTKWLEAFGEERQRVIEDEKQGFVVTERAKKAARLAVVKKQKAKHPRVKQLKGPRPHPDVAVTELLLDSPVTVNSRTGSLPSNFHPSMMKVIGGRQSPKKKGSGWFHFGSGKKTKK</sequence>
<proteinExistence type="predicted"/>
<dbReference type="Proteomes" id="UP000694941">
    <property type="component" value="Unplaced"/>
</dbReference>
<feature type="region of interest" description="Disordered" evidence="6">
    <location>
        <begin position="1"/>
        <end position="36"/>
    </location>
</feature>
<dbReference type="Gene3D" id="1.20.900.10">
    <property type="entry name" value="Dbl homology (DH) domain"/>
    <property type="match status" value="1"/>
</dbReference>
<feature type="region of interest" description="Disordered" evidence="6">
    <location>
        <begin position="343"/>
        <end position="367"/>
    </location>
</feature>
<dbReference type="Gene3D" id="2.30.30.40">
    <property type="entry name" value="SH3 Domains"/>
    <property type="match status" value="1"/>
</dbReference>
<feature type="domain" description="SH3" evidence="7">
    <location>
        <begin position="443"/>
        <end position="502"/>
    </location>
</feature>
<keyword evidence="2 5" id="KW-0728">SH3 domain</keyword>
<dbReference type="PANTHER" id="PTHR47544">
    <property type="entry name" value="RHO GUANINE NUCLEOTIDE EXCHANGE FACTOR 4"/>
    <property type="match status" value="1"/>
</dbReference>
<evidence type="ECO:0000313" key="10">
    <source>
        <dbReference type="Proteomes" id="UP000694941"/>
    </source>
</evidence>
<dbReference type="GeneID" id="106468080"/>
<dbReference type="PANTHER" id="PTHR47544:SF3">
    <property type="entry name" value="RHO GUANINE NUCLEOTIDE EXCHANGE FACTOR 4 ISOFORM X1"/>
    <property type="match status" value="1"/>
</dbReference>
<feature type="region of interest" description="Disordered" evidence="6">
    <location>
        <begin position="388"/>
        <end position="419"/>
    </location>
</feature>
<dbReference type="SMART" id="SM00233">
    <property type="entry name" value="PH"/>
    <property type="match status" value="1"/>
</dbReference>
<comment type="subcellular location">
    <subcellularLocation>
        <location evidence="1">Cytoplasm</location>
    </subcellularLocation>
</comment>
<dbReference type="SUPFAM" id="SSF50044">
    <property type="entry name" value="SH3-domain"/>
    <property type="match status" value="1"/>
</dbReference>
<keyword evidence="10" id="KW-1185">Reference proteome</keyword>
<accession>A0ABM1T885</accession>
<dbReference type="InterPro" id="IPR001849">
    <property type="entry name" value="PH_domain"/>
</dbReference>
<evidence type="ECO:0000256" key="1">
    <source>
        <dbReference type="ARBA" id="ARBA00004496"/>
    </source>
</evidence>
<dbReference type="PROSITE" id="PS50003">
    <property type="entry name" value="PH_DOMAIN"/>
    <property type="match status" value="1"/>
</dbReference>
<dbReference type="InterPro" id="IPR055251">
    <property type="entry name" value="SOS1_NGEF_PH"/>
</dbReference>
<feature type="compositionally biased region" description="Basic residues" evidence="6">
    <location>
        <begin position="355"/>
        <end position="367"/>
    </location>
</feature>
<dbReference type="SUPFAM" id="SSF48065">
    <property type="entry name" value="DBL homology domain (DH-domain)"/>
    <property type="match status" value="1"/>
</dbReference>
<dbReference type="PROSITE" id="PS50010">
    <property type="entry name" value="DH_2"/>
    <property type="match status" value="1"/>
</dbReference>